<dbReference type="AlphaFoldDB" id="A0A5R9G4Q6"/>
<evidence type="ECO:0000313" key="4">
    <source>
        <dbReference type="EMBL" id="TLS49120.1"/>
    </source>
</evidence>
<evidence type="ECO:0000256" key="1">
    <source>
        <dbReference type="ARBA" id="ARBA00006484"/>
    </source>
</evidence>
<keyword evidence="2" id="KW-0560">Oxidoreductase</keyword>
<dbReference type="GO" id="GO:0008206">
    <property type="term" value="P:bile acid metabolic process"/>
    <property type="evidence" value="ECO:0007669"/>
    <property type="project" value="UniProtKB-ARBA"/>
</dbReference>
<reference evidence="4 5" key="1">
    <citation type="submission" date="2019-05" db="EMBL/GenBank/DDBJ databases">
        <authorList>
            <person name="Narsing Rao M.P."/>
            <person name="Li W.J."/>
        </authorList>
    </citation>
    <scope>NUCLEOTIDE SEQUENCE [LARGE SCALE GENOMIC DNA]</scope>
    <source>
        <strain evidence="4 5">SYSU_K30003</strain>
    </source>
</reference>
<dbReference type="PANTHER" id="PTHR43669">
    <property type="entry name" value="5-KETO-D-GLUCONATE 5-REDUCTASE"/>
    <property type="match status" value="1"/>
</dbReference>
<dbReference type="InterPro" id="IPR057326">
    <property type="entry name" value="KR_dom"/>
</dbReference>
<dbReference type="SUPFAM" id="SSF51735">
    <property type="entry name" value="NAD(P)-binding Rossmann-fold domains"/>
    <property type="match status" value="1"/>
</dbReference>
<proteinExistence type="inferred from homology"/>
<sequence length="254" mass="27018">MNCKGRTAIISGGLGDIGRAIALELAKQGVSLSLADVKTPNEAEAFLERLESEGCKAIYTQADLREPTAVEAWIHRTADSIGIPTLVISNAGIATRESFLTISVEQWNNEFAVNVVGALSMCRSAAQRMIREGLTGRIVLVGSWAAHRPNPKIPAYCASKAALRMLGQVMALELAEHGITVNEVAPGAVNAGLSSGNLQSMGEELIRAKIPVGGWIEPEEVAWQVAQLCDPRNRNMTGSVVLTDGGLSLTSKWT</sequence>
<accession>A0A5R9G4Q6</accession>
<dbReference type="PROSITE" id="PS00061">
    <property type="entry name" value="ADH_SHORT"/>
    <property type="match status" value="1"/>
</dbReference>
<dbReference type="CDD" id="cd05233">
    <property type="entry name" value="SDR_c"/>
    <property type="match status" value="1"/>
</dbReference>
<dbReference type="Pfam" id="PF13561">
    <property type="entry name" value="adh_short_C2"/>
    <property type="match status" value="1"/>
</dbReference>
<protein>
    <submittedName>
        <fullName evidence="4">SDR family oxidoreductase</fullName>
    </submittedName>
</protein>
<comment type="similarity">
    <text evidence="1">Belongs to the short-chain dehydrogenases/reductases (SDR) family.</text>
</comment>
<dbReference type="PANTHER" id="PTHR43669:SF3">
    <property type="entry name" value="ALCOHOL DEHYDROGENASE, PUTATIVE (AFU_ORTHOLOGUE AFUA_3G03445)-RELATED"/>
    <property type="match status" value="1"/>
</dbReference>
<evidence type="ECO:0000313" key="5">
    <source>
        <dbReference type="Proteomes" id="UP000309676"/>
    </source>
</evidence>
<dbReference type="InterPro" id="IPR036291">
    <property type="entry name" value="NAD(P)-bd_dom_sf"/>
</dbReference>
<dbReference type="Proteomes" id="UP000309676">
    <property type="component" value="Unassembled WGS sequence"/>
</dbReference>
<organism evidence="4 5">
    <name type="scientific">Paenibacillus antri</name>
    <dbReference type="NCBI Taxonomy" id="2582848"/>
    <lineage>
        <taxon>Bacteria</taxon>
        <taxon>Bacillati</taxon>
        <taxon>Bacillota</taxon>
        <taxon>Bacilli</taxon>
        <taxon>Bacillales</taxon>
        <taxon>Paenibacillaceae</taxon>
        <taxon>Paenibacillus</taxon>
    </lineage>
</organism>
<gene>
    <name evidence="4" type="ORF">FE782_27145</name>
</gene>
<dbReference type="SMART" id="SM00822">
    <property type="entry name" value="PKS_KR"/>
    <property type="match status" value="1"/>
</dbReference>
<evidence type="ECO:0000256" key="2">
    <source>
        <dbReference type="ARBA" id="ARBA00023002"/>
    </source>
</evidence>
<dbReference type="InterPro" id="IPR020904">
    <property type="entry name" value="Sc_DH/Rdtase_CS"/>
</dbReference>
<name>A0A5R9G4Q6_9BACL</name>
<comment type="caution">
    <text evidence="4">The sequence shown here is derived from an EMBL/GenBank/DDBJ whole genome shotgun (WGS) entry which is preliminary data.</text>
</comment>
<dbReference type="RefSeq" id="WP_138197502.1">
    <property type="nucleotide sequence ID" value="NZ_VCIW01000024.1"/>
</dbReference>
<dbReference type="InterPro" id="IPR002347">
    <property type="entry name" value="SDR_fam"/>
</dbReference>
<dbReference type="FunFam" id="3.40.50.720:FF:000084">
    <property type="entry name" value="Short-chain dehydrogenase reductase"/>
    <property type="match status" value="1"/>
</dbReference>
<dbReference type="PRINTS" id="PR00081">
    <property type="entry name" value="GDHRDH"/>
</dbReference>
<dbReference type="GO" id="GO:0016491">
    <property type="term" value="F:oxidoreductase activity"/>
    <property type="evidence" value="ECO:0007669"/>
    <property type="project" value="UniProtKB-KW"/>
</dbReference>
<dbReference type="EMBL" id="VCIW01000024">
    <property type="protein sequence ID" value="TLS49120.1"/>
    <property type="molecule type" value="Genomic_DNA"/>
</dbReference>
<dbReference type="Gene3D" id="3.40.50.720">
    <property type="entry name" value="NAD(P)-binding Rossmann-like Domain"/>
    <property type="match status" value="1"/>
</dbReference>
<keyword evidence="5" id="KW-1185">Reference proteome</keyword>
<feature type="domain" description="Ketoreductase" evidence="3">
    <location>
        <begin position="6"/>
        <end position="187"/>
    </location>
</feature>
<dbReference type="OrthoDB" id="9788235at2"/>
<evidence type="ECO:0000259" key="3">
    <source>
        <dbReference type="SMART" id="SM00822"/>
    </source>
</evidence>